<dbReference type="InterPro" id="IPR005829">
    <property type="entry name" value="Sugar_transporter_CS"/>
</dbReference>
<dbReference type="OMA" id="YHRIEIN"/>
<comment type="caution">
    <text evidence="8">The sequence shown here is derived from an EMBL/GenBank/DDBJ whole genome shotgun (WGS) entry which is preliminary data.</text>
</comment>
<evidence type="ECO:0000256" key="1">
    <source>
        <dbReference type="ARBA" id="ARBA00004141"/>
    </source>
</evidence>
<keyword evidence="3 6" id="KW-1133">Transmembrane helix</keyword>
<dbReference type="InterPro" id="IPR050549">
    <property type="entry name" value="MFS_Trehalose_Transporter"/>
</dbReference>
<feature type="transmembrane region" description="Helical" evidence="6">
    <location>
        <begin position="197"/>
        <end position="219"/>
    </location>
</feature>
<evidence type="ECO:0000313" key="8">
    <source>
        <dbReference type="EMBL" id="OXA51092.1"/>
    </source>
</evidence>
<comment type="subcellular location">
    <subcellularLocation>
        <location evidence="1">Membrane</location>
        <topology evidence="1">Multi-pass membrane protein</topology>
    </subcellularLocation>
</comment>
<dbReference type="OrthoDB" id="4142200at2759"/>
<dbReference type="SUPFAM" id="SSF103473">
    <property type="entry name" value="MFS general substrate transporter"/>
    <property type="match status" value="2"/>
</dbReference>
<dbReference type="InterPro" id="IPR036259">
    <property type="entry name" value="MFS_trans_sf"/>
</dbReference>
<dbReference type="PANTHER" id="PTHR48021:SF1">
    <property type="entry name" value="GH07001P-RELATED"/>
    <property type="match status" value="1"/>
</dbReference>
<evidence type="ECO:0000256" key="5">
    <source>
        <dbReference type="SAM" id="MobiDB-lite"/>
    </source>
</evidence>
<feature type="transmembrane region" description="Helical" evidence="6">
    <location>
        <begin position="158"/>
        <end position="177"/>
    </location>
</feature>
<feature type="transmembrane region" description="Helical" evidence="6">
    <location>
        <begin position="131"/>
        <end position="151"/>
    </location>
</feature>
<keyword evidence="9" id="KW-1185">Reference proteome</keyword>
<evidence type="ECO:0000313" key="9">
    <source>
        <dbReference type="Proteomes" id="UP000198287"/>
    </source>
</evidence>
<dbReference type="EMBL" id="LNIX01000008">
    <property type="protein sequence ID" value="OXA51092.1"/>
    <property type="molecule type" value="Genomic_DNA"/>
</dbReference>
<feature type="region of interest" description="Disordered" evidence="5">
    <location>
        <begin position="1"/>
        <end position="21"/>
    </location>
</feature>
<accession>A0A226E043</accession>
<organism evidence="8 9">
    <name type="scientific">Folsomia candida</name>
    <name type="common">Springtail</name>
    <dbReference type="NCBI Taxonomy" id="158441"/>
    <lineage>
        <taxon>Eukaryota</taxon>
        <taxon>Metazoa</taxon>
        <taxon>Ecdysozoa</taxon>
        <taxon>Arthropoda</taxon>
        <taxon>Hexapoda</taxon>
        <taxon>Collembola</taxon>
        <taxon>Entomobryomorpha</taxon>
        <taxon>Isotomoidea</taxon>
        <taxon>Isotomidae</taxon>
        <taxon>Proisotominae</taxon>
        <taxon>Folsomia</taxon>
    </lineage>
</organism>
<dbReference type="Gene3D" id="1.20.1250.20">
    <property type="entry name" value="MFS general substrate transporter like domains"/>
    <property type="match status" value="1"/>
</dbReference>
<dbReference type="PANTHER" id="PTHR48021">
    <property type="match status" value="1"/>
</dbReference>
<feature type="transmembrane region" description="Helical" evidence="6">
    <location>
        <begin position="226"/>
        <end position="246"/>
    </location>
</feature>
<feature type="transmembrane region" description="Helical" evidence="6">
    <location>
        <begin position="258"/>
        <end position="281"/>
    </location>
</feature>
<dbReference type="Pfam" id="PF00083">
    <property type="entry name" value="Sugar_tr"/>
    <property type="match status" value="1"/>
</dbReference>
<dbReference type="AlphaFoldDB" id="A0A226E043"/>
<evidence type="ECO:0000259" key="7">
    <source>
        <dbReference type="PROSITE" id="PS50850"/>
    </source>
</evidence>
<feature type="compositionally biased region" description="Polar residues" evidence="5">
    <location>
        <begin position="321"/>
        <end position="335"/>
    </location>
</feature>
<dbReference type="PROSITE" id="PS00216">
    <property type="entry name" value="SUGAR_TRANSPORT_1"/>
    <property type="match status" value="1"/>
</dbReference>
<feature type="transmembrane region" description="Helical" evidence="6">
    <location>
        <begin position="32"/>
        <end position="52"/>
    </location>
</feature>
<proteinExistence type="predicted"/>
<evidence type="ECO:0000256" key="2">
    <source>
        <dbReference type="ARBA" id="ARBA00022692"/>
    </source>
</evidence>
<dbReference type="Proteomes" id="UP000198287">
    <property type="component" value="Unassembled WGS sequence"/>
</dbReference>
<gene>
    <name evidence="8" type="ORF">Fcan01_14216</name>
</gene>
<evidence type="ECO:0000256" key="6">
    <source>
        <dbReference type="SAM" id="Phobius"/>
    </source>
</evidence>
<keyword evidence="2 6" id="KW-0812">Transmembrane</keyword>
<feature type="transmembrane region" description="Helical" evidence="6">
    <location>
        <begin position="98"/>
        <end position="119"/>
    </location>
</feature>
<dbReference type="PROSITE" id="PS50850">
    <property type="entry name" value="MFS"/>
    <property type="match status" value="1"/>
</dbReference>
<evidence type="ECO:0000256" key="3">
    <source>
        <dbReference type="ARBA" id="ARBA00022989"/>
    </source>
</evidence>
<dbReference type="InterPro" id="IPR005828">
    <property type="entry name" value="MFS_sugar_transport-like"/>
</dbReference>
<sequence>MDTPSTVTMASSSDDNVTTDKQQSRKQFIPQLLAAFAAFSMGTVEAYTSPGMPSMVESPKLGNISSDDQTQIAAIALLAAVLSGPQVGFLVGRIGICLWLLFFQQMTGIEVILIFTVYIFQSARVRMDPNICTIIVGFVQIVATFMSALLVDKAGRRLLLIVSQLGVSVAMMALLIFFHYQPDDESSNNYSLDWVPLTSVCIFMTFFSIGAGPIPFLMLTELNSPAVIGLASSVATTLTWTFAYLVTTFFMTIQSCIGIKWCFGLFCGMSLLGAGFVFVWVPETRAKSMEEIQNYFRKKGGHAKNIGGAGCPSSYHDESHNNNNNTGIIRSDVVT</sequence>
<dbReference type="InterPro" id="IPR020846">
    <property type="entry name" value="MFS_dom"/>
</dbReference>
<evidence type="ECO:0000256" key="4">
    <source>
        <dbReference type="ARBA" id="ARBA00023136"/>
    </source>
</evidence>
<dbReference type="GO" id="GO:0016020">
    <property type="term" value="C:membrane"/>
    <property type="evidence" value="ECO:0007669"/>
    <property type="project" value="UniProtKB-SubCell"/>
</dbReference>
<protein>
    <submittedName>
        <fullName evidence="8">Facilitated trehalose transporter Tret1</fullName>
    </submittedName>
</protein>
<reference evidence="8 9" key="1">
    <citation type="submission" date="2015-12" db="EMBL/GenBank/DDBJ databases">
        <title>The genome of Folsomia candida.</title>
        <authorList>
            <person name="Faddeeva A."/>
            <person name="Derks M.F."/>
            <person name="Anvar Y."/>
            <person name="Smit S."/>
            <person name="Van Straalen N."/>
            <person name="Roelofs D."/>
        </authorList>
    </citation>
    <scope>NUCLEOTIDE SEQUENCE [LARGE SCALE GENOMIC DNA]</scope>
    <source>
        <strain evidence="8 9">VU population</strain>
        <tissue evidence="8">Whole body</tissue>
    </source>
</reference>
<dbReference type="GO" id="GO:0022857">
    <property type="term" value="F:transmembrane transporter activity"/>
    <property type="evidence" value="ECO:0007669"/>
    <property type="project" value="InterPro"/>
</dbReference>
<feature type="region of interest" description="Disordered" evidence="5">
    <location>
        <begin position="315"/>
        <end position="335"/>
    </location>
</feature>
<name>A0A226E043_FOLCA</name>
<feature type="transmembrane region" description="Helical" evidence="6">
    <location>
        <begin position="72"/>
        <end position="91"/>
    </location>
</feature>
<feature type="domain" description="Major facilitator superfamily (MFS) profile" evidence="7">
    <location>
        <begin position="1"/>
        <end position="285"/>
    </location>
</feature>
<keyword evidence="4 6" id="KW-0472">Membrane</keyword>